<evidence type="ECO:0000313" key="1">
    <source>
        <dbReference type="EMBL" id="SUK49221.1"/>
    </source>
</evidence>
<protein>
    <submittedName>
        <fullName evidence="1">E family protein</fullName>
    </submittedName>
</protein>
<proteinExistence type="predicted"/>
<dbReference type="AlphaFoldDB" id="A0A380DU70"/>
<name>A0A380DU70_STAAU</name>
<reference evidence="1 2" key="1">
    <citation type="submission" date="2018-06" db="EMBL/GenBank/DDBJ databases">
        <authorList>
            <consortium name="Pathogen Informatics"/>
            <person name="Doyle S."/>
        </authorList>
    </citation>
    <scope>NUCLEOTIDE SEQUENCE [LARGE SCALE GENOMIC DNA]</scope>
    <source>
        <strain evidence="1 2">NCTC6133</strain>
    </source>
</reference>
<dbReference type="EMBL" id="UHAP01000001">
    <property type="protein sequence ID" value="SUK49221.1"/>
    <property type="molecule type" value="Genomic_DNA"/>
</dbReference>
<gene>
    <name evidence="1" type="ORF">NCTC6133_01964</name>
</gene>
<evidence type="ECO:0000313" key="2">
    <source>
        <dbReference type="Proteomes" id="UP000255091"/>
    </source>
</evidence>
<accession>A0A380DU70</accession>
<organism evidence="1 2">
    <name type="scientific">Staphylococcus aureus</name>
    <dbReference type="NCBI Taxonomy" id="1280"/>
    <lineage>
        <taxon>Bacteria</taxon>
        <taxon>Bacillati</taxon>
        <taxon>Bacillota</taxon>
        <taxon>Bacilli</taxon>
        <taxon>Bacillales</taxon>
        <taxon>Staphylococcaceae</taxon>
        <taxon>Staphylococcus</taxon>
    </lineage>
</organism>
<dbReference type="Proteomes" id="UP000255091">
    <property type="component" value="Unassembled WGS sequence"/>
</dbReference>
<sequence length="35" mass="3803">MSKSEQADIKDVGGFVGGYLKEGKRRAGQVMNRSC</sequence>